<feature type="compositionally biased region" description="Low complexity" evidence="3">
    <location>
        <begin position="62"/>
        <end position="79"/>
    </location>
</feature>
<dbReference type="eggNOG" id="KOG3192">
    <property type="taxonomic scope" value="Eukaryota"/>
</dbReference>
<dbReference type="PANTHER" id="PTHR14021">
    <property type="entry name" value="IRON-SULFUR CLUSTER CO-CHAPERONE PROTEIN HSCB"/>
    <property type="match status" value="1"/>
</dbReference>
<evidence type="ECO:0000256" key="2">
    <source>
        <dbReference type="ARBA" id="ARBA00023186"/>
    </source>
</evidence>
<dbReference type="Gene3D" id="1.10.287.110">
    <property type="entry name" value="DnaJ domain"/>
    <property type="match status" value="1"/>
</dbReference>
<dbReference type="InterPro" id="IPR009073">
    <property type="entry name" value="HscB_oligo_C"/>
</dbReference>
<dbReference type="HOGENOM" id="CLU_068529_1_0_1"/>
<reference evidence="5 6" key="1">
    <citation type="submission" date="2013-03" db="EMBL/GenBank/DDBJ databases">
        <title>The Genome Sequence of Phialophora europaea CBS 101466.</title>
        <authorList>
            <consortium name="The Broad Institute Genomics Platform"/>
            <person name="Cuomo C."/>
            <person name="de Hoog S."/>
            <person name="Gorbushina A."/>
            <person name="Walker B."/>
            <person name="Young S.K."/>
            <person name="Zeng Q."/>
            <person name="Gargeya S."/>
            <person name="Fitzgerald M."/>
            <person name="Haas B."/>
            <person name="Abouelleil A."/>
            <person name="Allen A.W."/>
            <person name="Alvarado L."/>
            <person name="Arachchi H.M."/>
            <person name="Berlin A.M."/>
            <person name="Chapman S.B."/>
            <person name="Gainer-Dewar J."/>
            <person name="Goldberg J."/>
            <person name="Griggs A."/>
            <person name="Gujja S."/>
            <person name="Hansen M."/>
            <person name="Howarth C."/>
            <person name="Imamovic A."/>
            <person name="Ireland A."/>
            <person name="Larimer J."/>
            <person name="McCowan C."/>
            <person name="Murphy C."/>
            <person name="Pearson M."/>
            <person name="Poon T.W."/>
            <person name="Priest M."/>
            <person name="Roberts A."/>
            <person name="Saif S."/>
            <person name="Shea T."/>
            <person name="Sisk P."/>
            <person name="Sykes S."/>
            <person name="Wortman J."/>
            <person name="Nusbaum C."/>
            <person name="Birren B."/>
        </authorList>
    </citation>
    <scope>NUCLEOTIDE SEQUENCE [LARGE SCALE GENOMIC DNA]</scope>
    <source>
        <strain evidence="5 6">CBS 101466</strain>
    </source>
</reference>
<dbReference type="InParanoid" id="W2S9V5"/>
<sequence>MKRAIPSRQALRHLARLCNEPIRSARAPLCTVSRQTHPAAQLRSTPPQPSRTLSTSAPSRQEPPTTTTTTTSSANETTNIAPPPLPDTTSYYTLFPSTLPQGPPPSGPFAIPLPALRREYLSLQSTHHPDKFPASSPLHKQSLGLSALLNTAYKTLSSPLLRAQYLLLHRHDIDVSSEDNSQNITDQGTLMEVMEAQEAVEEAANEDEIAALKEENNERVWATVQKMGDAFEREDVEEAKKECLRLKYWESLGQVLHDWEPGKEVRLVH</sequence>
<dbReference type="RefSeq" id="XP_008713267.1">
    <property type="nucleotide sequence ID" value="XM_008715045.1"/>
</dbReference>
<dbReference type="PANTHER" id="PTHR14021:SF15">
    <property type="entry name" value="IRON-SULFUR CLUSTER CO-CHAPERONE PROTEIN HSCB"/>
    <property type="match status" value="1"/>
</dbReference>
<feature type="compositionally biased region" description="Polar residues" evidence="3">
    <location>
        <begin position="87"/>
        <end position="100"/>
    </location>
</feature>
<dbReference type="VEuPathDB" id="FungiDB:HMPREF1541_10374"/>
<name>W2S9V5_CYPE1</name>
<dbReference type="OrthoDB" id="448954at2759"/>
<keyword evidence="6" id="KW-1185">Reference proteome</keyword>
<keyword evidence="2" id="KW-0143">Chaperone</keyword>
<dbReference type="SUPFAM" id="SSF47144">
    <property type="entry name" value="HSC20 (HSCB), C-terminal oligomerisation domain"/>
    <property type="match status" value="1"/>
</dbReference>
<dbReference type="GO" id="GO:0005739">
    <property type="term" value="C:mitochondrion"/>
    <property type="evidence" value="ECO:0007669"/>
    <property type="project" value="TreeGrafter"/>
</dbReference>
<dbReference type="GO" id="GO:0044571">
    <property type="term" value="P:[2Fe-2S] cluster assembly"/>
    <property type="evidence" value="ECO:0007669"/>
    <property type="project" value="InterPro"/>
</dbReference>
<accession>W2S9V5</accession>
<dbReference type="InterPro" id="IPR036386">
    <property type="entry name" value="HscB_C_sf"/>
</dbReference>
<gene>
    <name evidence="5" type="ORF">HMPREF1541_10374</name>
</gene>
<evidence type="ECO:0000313" key="5">
    <source>
        <dbReference type="EMBL" id="ETN44704.1"/>
    </source>
</evidence>
<dbReference type="Proteomes" id="UP000030752">
    <property type="component" value="Unassembled WGS sequence"/>
</dbReference>
<dbReference type="EMBL" id="KB822714">
    <property type="protein sequence ID" value="ETN44704.1"/>
    <property type="molecule type" value="Genomic_DNA"/>
</dbReference>
<evidence type="ECO:0000259" key="4">
    <source>
        <dbReference type="Pfam" id="PF07743"/>
    </source>
</evidence>
<feature type="compositionally biased region" description="Polar residues" evidence="3">
    <location>
        <begin position="33"/>
        <end position="59"/>
    </location>
</feature>
<comment type="similarity">
    <text evidence="1">Belongs to the HscB family.</text>
</comment>
<organism evidence="5 6">
    <name type="scientific">Cyphellophora europaea (strain CBS 101466)</name>
    <name type="common">Phialophora europaea</name>
    <dbReference type="NCBI Taxonomy" id="1220924"/>
    <lineage>
        <taxon>Eukaryota</taxon>
        <taxon>Fungi</taxon>
        <taxon>Dikarya</taxon>
        <taxon>Ascomycota</taxon>
        <taxon>Pezizomycotina</taxon>
        <taxon>Eurotiomycetes</taxon>
        <taxon>Chaetothyriomycetidae</taxon>
        <taxon>Chaetothyriales</taxon>
        <taxon>Cyphellophoraceae</taxon>
        <taxon>Cyphellophora</taxon>
    </lineage>
</organism>
<dbReference type="GO" id="GO:0051259">
    <property type="term" value="P:protein complex oligomerization"/>
    <property type="evidence" value="ECO:0007669"/>
    <property type="project" value="InterPro"/>
</dbReference>
<proteinExistence type="inferred from homology"/>
<dbReference type="FunCoup" id="W2S9V5">
    <property type="interactions" value="340"/>
</dbReference>
<evidence type="ECO:0000256" key="1">
    <source>
        <dbReference type="ARBA" id="ARBA00010476"/>
    </source>
</evidence>
<feature type="region of interest" description="Disordered" evidence="3">
    <location>
        <begin position="33"/>
        <end position="109"/>
    </location>
</feature>
<dbReference type="Gene3D" id="1.20.1280.20">
    <property type="entry name" value="HscB, C-terminal domain"/>
    <property type="match status" value="1"/>
</dbReference>
<dbReference type="NCBIfam" id="TIGR00714">
    <property type="entry name" value="hscB"/>
    <property type="match status" value="1"/>
</dbReference>
<evidence type="ECO:0000313" key="6">
    <source>
        <dbReference type="Proteomes" id="UP000030752"/>
    </source>
</evidence>
<dbReference type="SUPFAM" id="SSF46565">
    <property type="entry name" value="Chaperone J-domain"/>
    <property type="match status" value="1"/>
</dbReference>
<evidence type="ECO:0000256" key="3">
    <source>
        <dbReference type="SAM" id="MobiDB-lite"/>
    </source>
</evidence>
<dbReference type="InterPro" id="IPR036869">
    <property type="entry name" value="J_dom_sf"/>
</dbReference>
<dbReference type="STRING" id="1220924.W2S9V5"/>
<protein>
    <submittedName>
        <fullName evidence="5">Fe-S protein assembly co-chaperone HscB</fullName>
    </submittedName>
</protein>
<dbReference type="GO" id="GO:0051087">
    <property type="term" value="F:protein-folding chaperone binding"/>
    <property type="evidence" value="ECO:0007669"/>
    <property type="project" value="InterPro"/>
</dbReference>
<dbReference type="GO" id="GO:0001671">
    <property type="term" value="F:ATPase activator activity"/>
    <property type="evidence" value="ECO:0007669"/>
    <property type="project" value="InterPro"/>
</dbReference>
<feature type="domain" description="Co-chaperone HscB C-terminal oligomerisation" evidence="4">
    <location>
        <begin position="186"/>
        <end position="254"/>
    </location>
</feature>
<dbReference type="GeneID" id="19977713"/>
<dbReference type="InterPro" id="IPR004640">
    <property type="entry name" value="HscB"/>
</dbReference>
<dbReference type="Pfam" id="PF07743">
    <property type="entry name" value="HSCB_C"/>
    <property type="match status" value="1"/>
</dbReference>
<dbReference type="AlphaFoldDB" id="W2S9V5"/>